<dbReference type="EMBL" id="BKCJ010282824">
    <property type="protein sequence ID" value="GEZ47046.1"/>
    <property type="molecule type" value="Genomic_DNA"/>
</dbReference>
<proteinExistence type="predicted"/>
<reference evidence="2" key="1">
    <citation type="journal article" date="2019" name="Sci. Rep.">
        <title>Draft genome of Tanacetum cinerariifolium, the natural source of mosquito coil.</title>
        <authorList>
            <person name="Yamashiro T."/>
            <person name="Shiraishi A."/>
            <person name="Satake H."/>
            <person name="Nakayama K."/>
        </authorList>
    </citation>
    <scope>NUCLEOTIDE SEQUENCE</scope>
</reference>
<evidence type="ECO:0008006" key="3">
    <source>
        <dbReference type="Google" id="ProtNLM"/>
    </source>
</evidence>
<sequence length="233" mass="26311">MKSEDAGVKNSILTTGGEKKRRHNRIGEIKKKNSDNICEEKTLAILKGPFKTLCFLNYALMICQDYDITSSLRRGALQVITTSPPILPIEDPNDSLIMGNEDLNTIPEKESDEFIKSSVEDLVSIPSEFEDTSGIYSECIFPSCNDFSPINIFEKKSVTFSNPLFDSNDDFTFNDDESLSDEDVSEDNVKVYSNPLFEFDDEYISSEVNPLFDEVLENIESKDSYDSNLDEPD</sequence>
<name>A0A699IH52_TANCI</name>
<feature type="region of interest" description="Disordered" evidence="1">
    <location>
        <begin position="1"/>
        <end position="23"/>
    </location>
</feature>
<feature type="non-terminal residue" evidence="2">
    <location>
        <position position="233"/>
    </location>
</feature>
<dbReference type="AlphaFoldDB" id="A0A699IH52"/>
<accession>A0A699IH52</accession>
<organism evidence="2">
    <name type="scientific">Tanacetum cinerariifolium</name>
    <name type="common">Dalmatian daisy</name>
    <name type="synonym">Chrysanthemum cinerariifolium</name>
    <dbReference type="NCBI Taxonomy" id="118510"/>
    <lineage>
        <taxon>Eukaryota</taxon>
        <taxon>Viridiplantae</taxon>
        <taxon>Streptophyta</taxon>
        <taxon>Embryophyta</taxon>
        <taxon>Tracheophyta</taxon>
        <taxon>Spermatophyta</taxon>
        <taxon>Magnoliopsida</taxon>
        <taxon>eudicotyledons</taxon>
        <taxon>Gunneridae</taxon>
        <taxon>Pentapetalae</taxon>
        <taxon>asterids</taxon>
        <taxon>campanulids</taxon>
        <taxon>Asterales</taxon>
        <taxon>Asteraceae</taxon>
        <taxon>Asteroideae</taxon>
        <taxon>Anthemideae</taxon>
        <taxon>Anthemidinae</taxon>
        <taxon>Tanacetum</taxon>
    </lineage>
</organism>
<protein>
    <recommendedName>
        <fullName evidence="3">Reverse transcriptase domain-containing protein</fullName>
    </recommendedName>
</protein>
<comment type="caution">
    <text evidence="2">The sequence shown here is derived from an EMBL/GenBank/DDBJ whole genome shotgun (WGS) entry which is preliminary data.</text>
</comment>
<evidence type="ECO:0000313" key="2">
    <source>
        <dbReference type="EMBL" id="GEZ47046.1"/>
    </source>
</evidence>
<evidence type="ECO:0000256" key="1">
    <source>
        <dbReference type="SAM" id="MobiDB-lite"/>
    </source>
</evidence>
<gene>
    <name evidence="2" type="ORF">Tci_519019</name>
</gene>